<protein>
    <recommendedName>
        <fullName evidence="2">acetate--CoA ligase</fullName>
        <ecNumber evidence="2">6.2.1.1</ecNumber>
    </recommendedName>
</protein>
<dbReference type="OrthoDB" id="1706066at2759"/>
<gene>
    <name evidence="6" type="ORF">EBH_0087110</name>
</gene>
<dbReference type="InterPro" id="IPR032387">
    <property type="entry name" value="ACAS_N"/>
</dbReference>
<reference evidence="6" key="2">
    <citation type="submission" date="2013-10" db="EMBL/GenBank/DDBJ databases">
        <authorList>
            <person name="Aslett M."/>
        </authorList>
    </citation>
    <scope>NUCLEOTIDE SEQUENCE [LARGE SCALE GENOMIC DNA]</scope>
    <source>
        <strain evidence="6">Houghton</strain>
    </source>
</reference>
<evidence type="ECO:0000313" key="6">
    <source>
        <dbReference type="EMBL" id="CDJ51091.1"/>
    </source>
</evidence>
<evidence type="ECO:0000259" key="5">
    <source>
        <dbReference type="Pfam" id="PF16177"/>
    </source>
</evidence>
<accession>U6LLQ7</accession>
<reference evidence="6" key="1">
    <citation type="submission" date="2013-10" db="EMBL/GenBank/DDBJ databases">
        <title>Genomic analysis of the causative agents of coccidiosis in chickens.</title>
        <authorList>
            <person name="Reid A.J."/>
            <person name="Blake D."/>
            <person name="Billington K."/>
            <person name="Browne H."/>
            <person name="Dunn M."/>
            <person name="Hung S."/>
            <person name="Kawahara F."/>
            <person name="Miranda-Saavedra D."/>
            <person name="Mourier T."/>
            <person name="Nagra H."/>
            <person name="Otto T.D."/>
            <person name="Rawlings N."/>
            <person name="Sanchez A."/>
            <person name="Sanders M."/>
            <person name="Subramaniam C."/>
            <person name="Tay Y."/>
            <person name="Dear P."/>
            <person name="Doerig C."/>
            <person name="Gruber A."/>
            <person name="Parkinson J."/>
            <person name="Shirley M."/>
            <person name="Wan K.L."/>
            <person name="Berriman M."/>
            <person name="Tomley F."/>
            <person name="Pain A."/>
        </authorList>
    </citation>
    <scope>NUCLEOTIDE SEQUENCE [LARGE SCALE GENOMIC DNA]</scope>
    <source>
        <strain evidence="6">Houghton</strain>
    </source>
</reference>
<sequence length="184" mass="21048">MDRGSPNVERSDLSLEDTHDAVSSFPVGEVHPPPPTNASRCNVPSESMYKHLYWRSLNDADNFWKERALEKLRWFQPFTKTQNGSLKDGDVTWFLNGKLNVCDNCVDRWAEQYPQRIALICEGDNPDESQVVTYKELQDQVCRFANLLKSLDVRKGDIVTIYLPMIPEIAYAMLACARIGAVHR</sequence>
<dbReference type="Gene3D" id="3.40.50.12780">
    <property type="entry name" value="N-terminal domain of ligase-like"/>
    <property type="match status" value="1"/>
</dbReference>
<dbReference type="EMBL" id="HG712591">
    <property type="protein sequence ID" value="CDJ51091.1"/>
    <property type="molecule type" value="Genomic_DNA"/>
</dbReference>
<evidence type="ECO:0000256" key="1">
    <source>
        <dbReference type="ARBA" id="ARBA00006432"/>
    </source>
</evidence>
<proteinExistence type="inferred from homology"/>
<comment type="similarity">
    <text evidence="1">Belongs to the ATP-dependent AMP-binding enzyme family.</text>
</comment>
<feature type="domain" description="AMP-dependent synthetase/ligase" evidence="4">
    <location>
        <begin position="107"/>
        <end position="183"/>
    </location>
</feature>
<dbReference type="Proteomes" id="UP000030750">
    <property type="component" value="Unassembled WGS sequence"/>
</dbReference>
<dbReference type="GO" id="GO:0006085">
    <property type="term" value="P:acetyl-CoA biosynthetic process"/>
    <property type="evidence" value="ECO:0007669"/>
    <property type="project" value="TreeGrafter"/>
</dbReference>
<dbReference type="InterPro" id="IPR042099">
    <property type="entry name" value="ANL_N_sf"/>
</dbReference>
<dbReference type="GO" id="GO:0003987">
    <property type="term" value="F:acetate-CoA ligase activity"/>
    <property type="evidence" value="ECO:0007669"/>
    <property type="project" value="UniProtKB-EC"/>
</dbReference>
<evidence type="ECO:0000259" key="4">
    <source>
        <dbReference type="Pfam" id="PF00501"/>
    </source>
</evidence>
<dbReference type="AlphaFoldDB" id="U6LLQ7"/>
<evidence type="ECO:0000313" key="7">
    <source>
        <dbReference type="Proteomes" id="UP000030750"/>
    </source>
</evidence>
<organism evidence="6 7">
    <name type="scientific">Eimeria brunetti</name>
    <dbReference type="NCBI Taxonomy" id="51314"/>
    <lineage>
        <taxon>Eukaryota</taxon>
        <taxon>Sar</taxon>
        <taxon>Alveolata</taxon>
        <taxon>Apicomplexa</taxon>
        <taxon>Conoidasida</taxon>
        <taxon>Coccidia</taxon>
        <taxon>Eucoccidiorida</taxon>
        <taxon>Eimeriorina</taxon>
        <taxon>Eimeriidae</taxon>
        <taxon>Eimeria</taxon>
    </lineage>
</organism>
<feature type="region of interest" description="Disordered" evidence="3">
    <location>
        <begin position="23"/>
        <end position="42"/>
    </location>
</feature>
<dbReference type="PANTHER" id="PTHR24095:SF14">
    <property type="entry name" value="ACETYL-COENZYME A SYNTHETASE 1"/>
    <property type="match status" value="1"/>
</dbReference>
<dbReference type="EC" id="6.2.1.1" evidence="2"/>
<dbReference type="Pfam" id="PF00501">
    <property type="entry name" value="AMP-binding"/>
    <property type="match status" value="1"/>
</dbReference>
<evidence type="ECO:0000256" key="2">
    <source>
        <dbReference type="ARBA" id="ARBA00013275"/>
    </source>
</evidence>
<feature type="domain" description="Acetyl-coenzyme A synthetase N-terminal" evidence="5">
    <location>
        <begin position="49"/>
        <end position="105"/>
    </location>
</feature>
<dbReference type="SUPFAM" id="SSF56801">
    <property type="entry name" value="Acetyl-CoA synthetase-like"/>
    <property type="match status" value="1"/>
</dbReference>
<keyword evidence="7" id="KW-1185">Reference proteome</keyword>
<name>U6LLQ7_9EIME</name>
<evidence type="ECO:0000256" key="3">
    <source>
        <dbReference type="SAM" id="MobiDB-lite"/>
    </source>
</evidence>
<dbReference type="Pfam" id="PF16177">
    <property type="entry name" value="ACAS_N"/>
    <property type="match status" value="1"/>
</dbReference>
<dbReference type="VEuPathDB" id="ToxoDB:EBH_0087110"/>
<dbReference type="InterPro" id="IPR000873">
    <property type="entry name" value="AMP-dep_synth/lig_dom"/>
</dbReference>
<dbReference type="PANTHER" id="PTHR24095">
    <property type="entry name" value="ACETYL-COENZYME A SYNTHETASE"/>
    <property type="match status" value="1"/>
</dbReference>